<name>A0ABR3RQI3_9PLEO</name>
<proteinExistence type="predicted"/>
<dbReference type="EMBL" id="JAKJXO020000004">
    <property type="protein sequence ID" value="KAL1606692.1"/>
    <property type="molecule type" value="Genomic_DNA"/>
</dbReference>
<sequence>MELFEWTSVAKALGINGQPKAEGGNNIPYDVQHWNPDAKDEKGNDIPKINQKYKVDGREYRVTDAQHVFVVNPIDGVIMGLSLESPTTAAKRVWYRKPKQDELPKLQRLSDIFWGYWNRDNSNIANIKYFFMKDIANEDTEEIIARALHGANKQIRAWPGITFDMKFDAGKAILGSANGAVFAWFLIQHKAQLGNKWITKTTVFLGDLDSELAGANLLFYVEDVPNAEKEKKPDSANIAFGAP</sequence>
<evidence type="ECO:0000313" key="1">
    <source>
        <dbReference type="EMBL" id="KAL1606692.1"/>
    </source>
</evidence>
<accession>A0ABR3RQI3</accession>
<protein>
    <submittedName>
        <fullName evidence="1">Uncharacterized protein</fullName>
    </submittedName>
</protein>
<dbReference type="Proteomes" id="UP001521785">
    <property type="component" value="Unassembled WGS sequence"/>
</dbReference>
<gene>
    <name evidence="1" type="ORF">SLS60_004099</name>
</gene>
<evidence type="ECO:0000313" key="2">
    <source>
        <dbReference type="Proteomes" id="UP001521785"/>
    </source>
</evidence>
<organism evidence="1 2">
    <name type="scientific">Paraconiothyrium brasiliense</name>
    <dbReference type="NCBI Taxonomy" id="300254"/>
    <lineage>
        <taxon>Eukaryota</taxon>
        <taxon>Fungi</taxon>
        <taxon>Dikarya</taxon>
        <taxon>Ascomycota</taxon>
        <taxon>Pezizomycotina</taxon>
        <taxon>Dothideomycetes</taxon>
        <taxon>Pleosporomycetidae</taxon>
        <taxon>Pleosporales</taxon>
        <taxon>Massarineae</taxon>
        <taxon>Didymosphaeriaceae</taxon>
        <taxon>Paraconiothyrium</taxon>
    </lineage>
</organism>
<comment type="caution">
    <text evidence="1">The sequence shown here is derived from an EMBL/GenBank/DDBJ whole genome shotgun (WGS) entry which is preliminary data.</text>
</comment>
<keyword evidence="2" id="KW-1185">Reference proteome</keyword>
<reference evidence="1 2" key="1">
    <citation type="submission" date="2024-02" db="EMBL/GenBank/DDBJ databases">
        <title>De novo assembly and annotation of 12 fungi associated with fruit tree decline syndrome in Ontario, Canada.</title>
        <authorList>
            <person name="Sulman M."/>
            <person name="Ellouze W."/>
            <person name="Ilyukhin E."/>
        </authorList>
    </citation>
    <scope>NUCLEOTIDE SEQUENCE [LARGE SCALE GENOMIC DNA]</scope>
    <source>
        <strain evidence="1 2">M42-189</strain>
    </source>
</reference>